<evidence type="ECO:0000313" key="2">
    <source>
        <dbReference type="EMBL" id="GHA82818.1"/>
    </source>
</evidence>
<proteinExistence type="predicted"/>
<name>A0A918T3W5_9ACTN</name>
<dbReference type="EMBL" id="BMUL01000006">
    <property type="protein sequence ID" value="GHA82818.1"/>
    <property type="molecule type" value="Genomic_DNA"/>
</dbReference>
<protein>
    <submittedName>
        <fullName evidence="2">Uncharacterized protein</fullName>
    </submittedName>
</protein>
<dbReference type="AlphaFoldDB" id="A0A918T3W5"/>
<keyword evidence="3" id="KW-1185">Reference proteome</keyword>
<evidence type="ECO:0000256" key="1">
    <source>
        <dbReference type="SAM" id="MobiDB-lite"/>
    </source>
</evidence>
<evidence type="ECO:0000313" key="3">
    <source>
        <dbReference type="Proteomes" id="UP000644020"/>
    </source>
</evidence>
<sequence>MARSGSVRPSGIPDSRGSVTAAPSLSRPVPAAPLPGSRGPVRFAQSFFPQCDGLNANGQEWRGDATVARIKPCISQ</sequence>
<accession>A0A918T3W5</accession>
<feature type="region of interest" description="Disordered" evidence="1">
    <location>
        <begin position="1"/>
        <end position="39"/>
    </location>
</feature>
<reference evidence="2" key="2">
    <citation type="submission" date="2020-09" db="EMBL/GenBank/DDBJ databases">
        <authorList>
            <person name="Sun Q."/>
            <person name="Ohkuma M."/>
        </authorList>
    </citation>
    <scope>NUCLEOTIDE SEQUENCE</scope>
    <source>
        <strain evidence="2">JCM 4518</strain>
    </source>
</reference>
<gene>
    <name evidence="2" type="ORF">GCM10010305_28360</name>
</gene>
<reference evidence="2" key="1">
    <citation type="journal article" date="2014" name="Int. J. Syst. Evol. Microbiol.">
        <title>Complete genome sequence of Corynebacterium casei LMG S-19264T (=DSM 44701T), isolated from a smear-ripened cheese.</title>
        <authorList>
            <consortium name="US DOE Joint Genome Institute (JGI-PGF)"/>
            <person name="Walter F."/>
            <person name="Albersmeier A."/>
            <person name="Kalinowski J."/>
            <person name="Ruckert C."/>
        </authorList>
    </citation>
    <scope>NUCLEOTIDE SEQUENCE</scope>
    <source>
        <strain evidence="2">JCM 4518</strain>
    </source>
</reference>
<organism evidence="2 3">
    <name type="scientific">Streptomyces termitum</name>
    <dbReference type="NCBI Taxonomy" id="67368"/>
    <lineage>
        <taxon>Bacteria</taxon>
        <taxon>Bacillati</taxon>
        <taxon>Actinomycetota</taxon>
        <taxon>Actinomycetes</taxon>
        <taxon>Kitasatosporales</taxon>
        <taxon>Streptomycetaceae</taxon>
        <taxon>Streptomyces</taxon>
    </lineage>
</organism>
<dbReference type="Proteomes" id="UP000644020">
    <property type="component" value="Unassembled WGS sequence"/>
</dbReference>
<comment type="caution">
    <text evidence="2">The sequence shown here is derived from an EMBL/GenBank/DDBJ whole genome shotgun (WGS) entry which is preliminary data.</text>
</comment>